<dbReference type="RefSeq" id="WP_064039848.1">
    <property type="nucleotide sequence ID" value="NZ_LUUJ01000054.1"/>
</dbReference>
<feature type="signal peptide" evidence="7">
    <location>
        <begin position="1"/>
        <end position="19"/>
    </location>
</feature>
<dbReference type="GO" id="GO:0044780">
    <property type="term" value="P:bacterial-type flagellum assembly"/>
    <property type="evidence" value="ECO:0007669"/>
    <property type="project" value="InterPro"/>
</dbReference>
<dbReference type="InterPro" id="IPR017585">
    <property type="entry name" value="SAF_FlgA"/>
</dbReference>
<dbReference type="PANTHER" id="PTHR36307:SF1">
    <property type="entry name" value="FLAGELLA BASAL BODY P-RING FORMATION PROTEIN FLGA"/>
    <property type="match status" value="1"/>
</dbReference>
<name>A0A177NPK1_9GAMM</name>
<keyword evidence="9" id="KW-0969">Cilium</keyword>
<evidence type="ECO:0000259" key="8">
    <source>
        <dbReference type="SMART" id="SM00858"/>
    </source>
</evidence>
<sequence length="229" mass="24850">MNKRMLPGILMLASGMAWGGTFQSTQQIQDAINQFVMSALEAGGKYEINLAQPDPRLQLPSCEQALQVFAQTGEIKPGRNTVGVRCYGDKGWTIYSTVLVKSFKDVFVLNKSMLRNDIIRQEHLNVETRDAGMLPQGYVTDISDVLDKQAARNIPAGSVLNRQLVTDPTVVRRGERVNIESSKAGVVISAVGAAMSDGAKGQKISVRNLSSKRVIQAVVVNAGQVSVNF</sequence>
<keyword evidence="9" id="KW-0282">Flagellum</keyword>
<gene>
    <name evidence="9" type="ORF">A1507_08635</name>
</gene>
<dbReference type="InterPro" id="IPR039246">
    <property type="entry name" value="Flagellar_FlgA"/>
</dbReference>
<dbReference type="Pfam" id="PF17656">
    <property type="entry name" value="ChapFlgA_N"/>
    <property type="match status" value="1"/>
</dbReference>
<dbReference type="EMBL" id="LUUJ01000054">
    <property type="protein sequence ID" value="OAI18980.1"/>
    <property type="molecule type" value="Genomic_DNA"/>
</dbReference>
<dbReference type="InterPro" id="IPR041231">
    <property type="entry name" value="FlgA_N"/>
</dbReference>
<keyword evidence="7" id="KW-1005">Bacterial flagellum biogenesis</keyword>
<dbReference type="InterPro" id="IPR013974">
    <property type="entry name" value="SAF"/>
</dbReference>
<evidence type="ECO:0000256" key="6">
    <source>
        <dbReference type="ARBA" id="ARBA00025643"/>
    </source>
</evidence>
<organism evidence="9 10">
    <name type="scientific">Methylomonas koyamae</name>
    <dbReference type="NCBI Taxonomy" id="702114"/>
    <lineage>
        <taxon>Bacteria</taxon>
        <taxon>Pseudomonadati</taxon>
        <taxon>Pseudomonadota</taxon>
        <taxon>Gammaproteobacteria</taxon>
        <taxon>Methylococcales</taxon>
        <taxon>Methylococcaceae</taxon>
        <taxon>Methylomonas</taxon>
    </lineage>
</organism>
<comment type="function">
    <text evidence="6 7">Involved in the assembly process of the P-ring formation. It may associate with FlgF on the rod constituting a structure essential for the P-ring assembly or may act as a modulator protein for the P-ring assembly.</text>
</comment>
<dbReference type="OrthoDB" id="1669037at2"/>
<dbReference type="Pfam" id="PF13144">
    <property type="entry name" value="ChapFlgA"/>
    <property type="match status" value="1"/>
</dbReference>
<keyword evidence="5 7" id="KW-0574">Periplasm</keyword>
<dbReference type="PANTHER" id="PTHR36307">
    <property type="entry name" value="FLAGELLA BASAL BODY P-RING FORMATION PROTEIN FLGA"/>
    <property type="match status" value="1"/>
</dbReference>
<dbReference type="GO" id="GO:0042597">
    <property type="term" value="C:periplasmic space"/>
    <property type="evidence" value="ECO:0007669"/>
    <property type="project" value="UniProtKB-SubCell"/>
</dbReference>
<dbReference type="NCBIfam" id="TIGR03170">
    <property type="entry name" value="flgA_cterm"/>
    <property type="match status" value="1"/>
</dbReference>
<dbReference type="SMART" id="SM00858">
    <property type="entry name" value="SAF"/>
    <property type="match status" value="1"/>
</dbReference>
<evidence type="ECO:0000256" key="7">
    <source>
        <dbReference type="RuleBase" id="RU362063"/>
    </source>
</evidence>
<evidence type="ECO:0000256" key="2">
    <source>
        <dbReference type="ARBA" id="ARBA00010474"/>
    </source>
</evidence>
<dbReference type="Gene3D" id="2.30.30.760">
    <property type="match status" value="1"/>
</dbReference>
<proteinExistence type="inferred from homology"/>
<dbReference type="Proteomes" id="UP000077857">
    <property type="component" value="Unassembled WGS sequence"/>
</dbReference>
<evidence type="ECO:0000256" key="5">
    <source>
        <dbReference type="ARBA" id="ARBA00022764"/>
    </source>
</evidence>
<comment type="caution">
    <text evidence="9">The sequence shown here is derived from an EMBL/GenBank/DDBJ whole genome shotgun (WGS) entry which is preliminary data.</text>
</comment>
<evidence type="ECO:0000256" key="1">
    <source>
        <dbReference type="ARBA" id="ARBA00004418"/>
    </source>
</evidence>
<keyword evidence="9" id="KW-0966">Cell projection</keyword>
<dbReference type="AlphaFoldDB" id="A0A177NPK1"/>
<accession>A0A177NPK1</accession>
<protein>
    <recommendedName>
        <fullName evidence="3 7">Flagella basal body P-ring formation protein FlgA</fullName>
    </recommendedName>
</protein>
<comment type="similarity">
    <text evidence="2 7">Belongs to the FlgA family.</text>
</comment>
<feature type="chain" id="PRO_5007949229" description="Flagella basal body P-ring formation protein FlgA" evidence="7">
    <location>
        <begin position="20"/>
        <end position="229"/>
    </location>
</feature>
<comment type="subcellular location">
    <subcellularLocation>
        <location evidence="1 7">Periplasm</location>
    </subcellularLocation>
</comment>
<dbReference type="Gene3D" id="3.90.1210.10">
    <property type="entry name" value="Antifreeze-like/N-acetylneuraminic acid synthase C-terminal domain"/>
    <property type="match status" value="1"/>
</dbReference>
<evidence type="ECO:0000313" key="9">
    <source>
        <dbReference type="EMBL" id="OAI18980.1"/>
    </source>
</evidence>
<reference evidence="9 10" key="1">
    <citation type="submission" date="2016-03" db="EMBL/GenBank/DDBJ databases">
        <authorList>
            <person name="Ploux O."/>
        </authorList>
    </citation>
    <scope>NUCLEOTIDE SEQUENCE [LARGE SCALE GENOMIC DNA]</scope>
    <source>
        <strain evidence="9 10">R-45378</strain>
    </source>
</reference>
<feature type="domain" description="SAF" evidence="8">
    <location>
        <begin position="104"/>
        <end position="166"/>
    </location>
</feature>
<evidence type="ECO:0000256" key="4">
    <source>
        <dbReference type="ARBA" id="ARBA00022729"/>
    </source>
</evidence>
<evidence type="ECO:0000256" key="3">
    <source>
        <dbReference type="ARBA" id="ARBA00014754"/>
    </source>
</evidence>
<keyword evidence="4 7" id="KW-0732">Signal</keyword>
<evidence type="ECO:0000313" key="10">
    <source>
        <dbReference type="Proteomes" id="UP000077857"/>
    </source>
</evidence>
<dbReference type="CDD" id="cd11614">
    <property type="entry name" value="SAF_CpaB_FlgA_like"/>
    <property type="match status" value="1"/>
</dbReference>